<sequence>MSNLLANFSTFIETISNGKFAMVEKLSTKYDSADLPKIGIFSDVNSVANQIYNTIKKLDPIGDIYQINIYPYGNNKNLFIRLGDCPEYDGGITTVHLFGLSEDQYKQISQIITNKLIDYEFSYAEDNDFFLFSGNQ</sequence>
<organism evidence="1">
    <name type="scientific">Catovirus CTV1</name>
    <dbReference type="NCBI Taxonomy" id="1977631"/>
    <lineage>
        <taxon>Viruses</taxon>
        <taxon>Varidnaviria</taxon>
        <taxon>Bamfordvirae</taxon>
        <taxon>Nucleocytoviricota</taxon>
        <taxon>Megaviricetes</taxon>
        <taxon>Imitervirales</taxon>
        <taxon>Mimiviridae</taxon>
        <taxon>Klosneuvirinae</taxon>
        <taxon>Catovirus</taxon>
    </lineage>
</organism>
<accession>A0A1V0S8U7</accession>
<name>A0A1V0S8U7_9VIRU</name>
<dbReference type="EMBL" id="KY684083">
    <property type="protein sequence ID" value="ARF08129.1"/>
    <property type="molecule type" value="Genomic_DNA"/>
</dbReference>
<proteinExistence type="predicted"/>
<evidence type="ECO:0000313" key="1">
    <source>
        <dbReference type="EMBL" id="ARF08129.1"/>
    </source>
</evidence>
<gene>
    <name evidence="1" type="ORF">Catovirus_1_179</name>
</gene>
<reference evidence="1" key="1">
    <citation type="journal article" date="2017" name="Science">
        <title>Giant viruses with an expanded complement of translation system components.</title>
        <authorList>
            <person name="Schulz F."/>
            <person name="Yutin N."/>
            <person name="Ivanova N.N."/>
            <person name="Ortega D.R."/>
            <person name="Lee T.K."/>
            <person name="Vierheilig J."/>
            <person name="Daims H."/>
            <person name="Horn M."/>
            <person name="Wagner M."/>
            <person name="Jensen G.J."/>
            <person name="Kyrpides N.C."/>
            <person name="Koonin E.V."/>
            <person name="Woyke T."/>
        </authorList>
    </citation>
    <scope>NUCLEOTIDE SEQUENCE</scope>
    <source>
        <strain evidence="1">CTV1</strain>
    </source>
</reference>
<protein>
    <submittedName>
        <fullName evidence="1">Uncharacterized protein</fullName>
    </submittedName>
</protein>